<reference evidence="7 8" key="1">
    <citation type="journal article" date="2010" name="Science">
        <title>Genomic comparison of the ants Camponotus floridanus and Harpegnathos saltator.</title>
        <authorList>
            <person name="Bonasio R."/>
            <person name="Zhang G."/>
            <person name="Ye C."/>
            <person name="Mutti N.S."/>
            <person name="Fang X."/>
            <person name="Qin N."/>
            <person name="Donahue G."/>
            <person name="Yang P."/>
            <person name="Li Q."/>
            <person name="Li C."/>
            <person name="Zhang P."/>
            <person name="Huang Z."/>
            <person name="Berger S.L."/>
            <person name="Reinberg D."/>
            <person name="Wang J."/>
            <person name="Liebig J."/>
        </authorList>
    </citation>
    <scope>NUCLEOTIDE SEQUENCE [LARGE SCALE GENOMIC DNA]</scope>
    <source>
        <strain evidence="7 8">R22 G/1</strain>
    </source>
</reference>
<evidence type="ECO:0000256" key="2">
    <source>
        <dbReference type="ARBA" id="ARBA00022771"/>
    </source>
</evidence>
<keyword evidence="4 5" id="KW-0238">DNA-binding</keyword>
<keyword evidence="2 5" id="KW-0863">Zinc-finger</keyword>
<dbReference type="AlphaFoldDB" id="E2BV52"/>
<evidence type="ECO:0000256" key="4">
    <source>
        <dbReference type="ARBA" id="ARBA00023125"/>
    </source>
</evidence>
<evidence type="ECO:0000259" key="6">
    <source>
        <dbReference type="PROSITE" id="PS50950"/>
    </source>
</evidence>
<dbReference type="Proteomes" id="UP000008237">
    <property type="component" value="Unassembled WGS sequence"/>
</dbReference>
<dbReference type="Pfam" id="PF05485">
    <property type="entry name" value="THAP"/>
    <property type="match status" value="1"/>
</dbReference>
<evidence type="ECO:0000313" key="7">
    <source>
        <dbReference type="EMBL" id="EFN80428.1"/>
    </source>
</evidence>
<dbReference type="OMA" id="QEMFLND"/>
<feature type="non-terminal residue" evidence="7">
    <location>
        <position position="51"/>
    </location>
</feature>
<keyword evidence="1" id="KW-0479">Metal-binding</keyword>
<dbReference type="InParanoid" id="E2BV52"/>
<accession>E2BV52</accession>
<dbReference type="GO" id="GO:0008270">
    <property type="term" value="F:zinc ion binding"/>
    <property type="evidence" value="ECO:0007669"/>
    <property type="project" value="UniProtKB-KW"/>
</dbReference>
<feature type="domain" description="THAP-type" evidence="6">
    <location>
        <begin position="1"/>
        <end position="51"/>
    </location>
</feature>
<dbReference type="GO" id="GO:0003677">
    <property type="term" value="F:DNA binding"/>
    <property type="evidence" value="ECO:0007669"/>
    <property type="project" value="UniProtKB-UniRule"/>
</dbReference>
<evidence type="ECO:0000256" key="5">
    <source>
        <dbReference type="PROSITE-ProRule" id="PRU00309"/>
    </source>
</evidence>
<protein>
    <recommendedName>
        <fullName evidence="6">THAP-type domain-containing protein</fullName>
    </recommendedName>
</protein>
<keyword evidence="3" id="KW-0862">Zinc</keyword>
<gene>
    <name evidence="7" type="ORF">EAI_00072</name>
</gene>
<dbReference type="EMBL" id="GL450817">
    <property type="protein sequence ID" value="EFN80428.1"/>
    <property type="molecule type" value="Genomic_DNA"/>
</dbReference>
<dbReference type="InterPro" id="IPR006612">
    <property type="entry name" value="THAP_Znf"/>
</dbReference>
<sequence length="51" mass="6108">SKLWVEACGRQDLIKKTCKELYKNYRVCAIHFSQEMFLNDLRNRLQSYAVP</sequence>
<evidence type="ECO:0000256" key="3">
    <source>
        <dbReference type="ARBA" id="ARBA00022833"/>
    </source>
</evidence>
<dbReference type="SUPFAM" id="SSF57716">
    <property type="entry name" value="Glucocorticoid receptor-like (DNA-binding domain)"/>
    <property type="match status" value="1"/>
</dbReference>
<name>E2BV52_HARSA</name>
<keyword evidence="8" id="KW-1185">Reference proteome</keyword>
<evidence type="ECO:0000256" key="1">
    <source>
        <dbReference type="ARBA" id="ARBA00022723"/>
    </source>
</evidence>
<proteinExistence type="predicted"/>
<organism evidence="8">
    <name type="scientific">Harpegnathos saltator</name>
    <name type="common">Jerdon's jumping ant</name>
    <dbReference type="NCBI Taxonomy" id="610380"/>
    <lineage>
        <taxon>Eukaryota</taxon>
        <taxon>Metazoa</taxon>
        <taxon>Ecdysozoa</taxon>
        <taxon>Arthropoda</taxon>
        <taxon>Hexapoda</taxon>
        <taxon>Insecta</taxon>
        <taxon>Pterygota</taxon>
        <taxon>Neoptera</taxon>
        <taxon>Endopterygota</taxon>
        <taxon>Hymenoptera</taxon>
        <taxon>Apocrita</taxon>
        <taxon>Aculeata</taxon>
        <taxon>Formicoidea</taxon>
        <taxon>Formicidae</taxon>
        <taxon>Ponerinae</taxon>
        <taxon>Ponerini</taxon>
        <taxon>Harpegnathos</taxon>
    </lineage>
</organism>
<evidence type="ECO:0000313" key="8">
    <source>
        <dbReference type="Proteomes" id="UP000008237"/>
    </source>
</evidence>
<feature type="non-terminal residue" evidence="7">
    <location>
        <position position="1"/>
    </location>
</feature>
<dbReference type="PROSITE" id="PS50950">
    <property type="entry name" value="ZF_THAP"/>
    <property type="match status" value="1"/>
</dbReference>